<dbReference type="InterPro" id="IPR009936">
    <property type="entry name" value="DUF1468"/>
</dbReference>
<dbReference type="Pfam" id="PF07331">
    <property type="entry name" value="TctB"/>
    <property type="match status" value="1"/>
</dbReference>
<feature type="transmembrane region" description="Helical" evidence="1">
    <location>
        <begin position="133"/>
        <end position="154"/>
    </location>
</feature>
<evidence type="ECO:0000313" key="4">
    <source>
        <dbReference type="Proteomes" id="UP000033632"/>
    </source>
</evidence>
<protein>
    <recommendedName>
        <fullName evidence="2">DUF1468 domain-containing protein</fullName>
    </recommendedName>
</protein>
<keyword evidence="1" id="KW-0812">Transmembrane</keyword>
<dbReference type="PATRIC" id="fig|443610.3.peg.4097"/>
<organism evidence="3 4">
    <name type="scientific">Devosia geojensis</name>
    <dbReference type="NCBI Taxonomy" id="443610"/>
    <lineage>
        <taxon>Bacteria</taxon>
        <taxon>Pseudomonadati</taxon>
        <taxon>Pseudomonadota</taxon>
        <taxon>Alphaproteobacteria</taxon>
        <taxon>Hyphomicrobiales</taxon>
        <taxon>Devosiaceae</taxon>
        <taxon>Devosia</taxon>
    </lineage>
</organism>
<dbReference type="Proteomes" id="UP000033632">
    <property type="component" value="Unassembled WGS sequence"/>
</dbReference>
<accession>A0A0F5FW39</accession>
<feature type="transmembrane region" description="Helical" evidence="1">
    <location>
        <begin position="93"/>
        <end position="126"/>
    </location>
</feature>
<proteinExistence type="predicted"/>
<reference evidence="3 4" key="1">
    <citation type="submission" date="2015-03" db="EMBL/GenBank/DDBJ databases">
        <authorList>
            <person name="Hassan Y.I."/>
            <person name="Lepp D."/>
            <person name="Li X.-Z."/>
            <person name="Zhou T."/>
        </authorList>
    </citation>
    <scope>NUCLEOTIDE SEQUENCE [LARGE SCALE GENOMIC DNA]</scope>
    <source>
        <strain evidence="3 4">BD-c194</strain>
    </source>
</reference>
<comment type="caution">
    <text evidence="3">The sequence shown here is derived from an EMBL/GenBank/DDBJ whole genome shotgun (WGS) entry which is preliminary data.</text>
</comment>
<dbReference type="EMBL" id="JZEX01000081">
    <property type="protein sequence ID" value="KKB12412.1"/>
    <property type="molecule type" value="Genomic_DNA"/>
</dbReference>
<evidence type="ECO:0000256" key="1">
    <source>
        <dbReference type="SAM" id="Phobius"/>
    </source>
</evidence>
<feature type="transmembrane region" description="Helical" evidence="1">
    <location>
        <begin position="41"/>
        <end position="63"/>
    </location>
</feature>
<feature type="domain" description="DUF1468" evidence="2">
    <location>
        <begin position="12"/>
        <end position="159"/>
    </location>
</feature>
<keyword evidence="4" id="KW-1185">Reference proteome</keyword>
<name>A0A0F5FW39_9HYPH</name>
<dbReference type="STRING" id="443610.VE25_07640"/>
<gene>
    <name evidence="3" type="ORF">VE25_07640</name>
</gene>
<keyword evidence="1" id="KW-1133">Transmembrane helix</keyword>
<evidence type="ECO:0000313" key="3">
    <source>
        <dbReference type="EMBL" id="KKB12412.1"/>
    </source>
</evidence>
<evidence type="ECO:0000259" key="2">
    <source>
        <dbReference type="Pfam" id="PF07331"/>
    </source>
</evidence>
<keyword evidence="1" id="KW-0472">Membrane</keyword>
<dbReference type="AlphaFoldDB" id="A0A0F5FW39"/>
<feature type="transmembrane region" description="Helical" evidence="1">
    <location>
        <begin position="6"/>
        <end position="29"/>
    </location>
</feature>
<sequence>MKSRSLADLALGIVFALGGAFILSQALAIRGMPGMPVGPGLFPTITGIGMMVFGAVLAFQAWFAPASEASAIVPEGSDAPQSLDTQSSLLNPFSLGILACVVASIVLIPILGFLIAGTLVTFAVVLLGGGRLLTALIFAPLATGLIYAAFVYGFRVPLPHGLLG</sequence>